<sequence>MLGSKTNLNTMGRQIAVKSSRKVVKLDARNHKDSTHTKEFSYDRVVKELKIYIDEINIKVAKLLGHSIGGRTMMTFARTKLDMFHHLSRSGRYVHLSLQPE</sequence>
<dbReference type="Gene3D" id="3.40.50.1820">
    <property type="entry name" value="alpha/beta hydrolase"/>
    <property type="match status" value="1"/>
</dbReference>
<dbReference type="GO" id="GO:0005739">
    <property type="term" value="C:mitochondrion"/>
    <property type="evidence" value="ECO:0007669"/>
    <property type="project" value="TreeGrafter"/>
</dbReference>
<organism evidence="3 4">
    <name type="scientific">Nezara viridula</name>
    <name type="common">Southern green stink bug</name>
    <name type="synonym">Cimex viridulus</name>
    <dbReference type="NCBI Taxonomy" id="85310"/>
    <lineage>
        <taxon>Eukaryota</taxon>
        <taxon>Metazoa</taxon>
        <taxon>Ecdysozoa</taxon>
        <taxon>Arthropoda</taxon>
        <taxon>Hexapoda</taxon>
        <taxon>Insecta</taxon>
        <taxon>Pterygota</taxon>
        <taxon>Neoptera</taxon>
        <taxon>Paraneoptera</taxon>
        <taxon>Hemiptera</taxon>
        <taxon>Heteroptera</taxon>
        <taxon>Panheteroptera</taxon>
        <taxon>Pentatomomorpha</taxon>
        <taxon>Pentatomoidea</taxon>
        <taxon>Pentatomidae</taxon>
        <taxon>Pentatominae</taxon>
        <taxon>Nezara</taxon>
    </lineage>
</organism>
<name>A0A9P0H7A7_NEZVI</name>
<evidence type="ECO:0000313" key="3">
    <source>
        <dbReference type="EMBL" id="CAH1396734.1"/>
    </source>
</evidence>
<comment type="similarity">
    <text evidence="1">Belongs to the AB hydrolase superfamily.</text>
</comment>
<dbReference type="PANTHER" id="PTHR46118:SF4">
    <property type="entry name" value="PROTEIN ABHD11"/>
    <property type="match status" value="1"/>
</dbReference>
<evidence type="ECO:0000313" key="4">
    <source>
        <dbReference type="Proteomes" id="UP001152798"/>
    </source>
</evidence>
<dbReference type="PANTHER" id="PTHR46118">
    <property type="entry name" value="PROTEIN ABHD11"/>
    <property type="match status" value="1"/>
</dbReference>
<gene>
    <name evidence="3" type="ORF">NEZAVI_LOCUS6744</name>
</gene>
<dbReference type="GO" id="GO:0052689">
    <property type="term" value="F:carboxylic ester hydrolase activity"/>
    <property type="evidence" value="ECO:0007669"/>
    <property type="project" value="TreeGrafter"/>
</dbReference>
<accession>A0A9P0H7A7</accession>
<dbReference type="SUPFAM" id="SSF53474">
    <property type="entry name" value="alpha/beta-Hydrolases"/>
    <property type="match status" value="1"/>
</dbReference>
<dbReference type="EMBL" id="OV725079">
    <property type="protein sequence ID" value="CAH1396734.1"/>
    <property type="molecule type" value="Genomic_DNA"/>
</dbReference>
<evidence type="ECO:0000256" key="2">
    <source>
        <dbReference type="ARBA" id="ARBA00022801"/>
    </source>
</evidence>
<dbReference type="InterPro" id="IPR029058">
    <property type="entry name" value="AB_hydrolase_fold"/>
</dbReference>
<keyword evidence="4" id="KW-1185">Reference proteome</keyword>
<evidence type="ECO:0000256" key="1">
    <source>
        <dbReference type="ARBA" id="ARBA00008645"/>
    </source>
</evidence>
<dbReference type="AlphaFoldDB" id="A0A9P0H7A7"/>
<proteinExistence type="inferred from homology"/>
<dbReference type="OrthoDB" id="8119704at2759"/>
<dbReference type="Proteomes" id="UP001152798">
    <property type="component" value="Chromosome 3"/>
</dbReference>
<reference evidence="3" key="1">
    <citation type="submission" date="2022-01" db="EMBL/GenBank/DDBJ databases">
        <authorList>
            <person name="King R."/>
        </authorList>
    </citation>
    <scope>NUCLEOTIDE SEQUENCE</scope>
</reference>
<protein>
    <submittedName>
        <fullName evidence="3">Uncharacterized protein</fullName>
    </submittedName>
</protein>
<keyword evidence="2" id="KW-0378">Hydrolase</keyword>